<dbReference type="Gene3D" id="3.40.50.12780">
    <property type="entry name" value="N-terminal domain of ligase-like"/>
    <property type="match status" value="1"/>
</dbReference>
<dbReference type="InterPro" id="IPR020845">
    <property type="entry name" value="AMP-binding_CS"/>
</dbReference>
<dbReference type="KEGG" id="soy:115879931"/>
<dbReference type="PROSITE" id="PS00455">
    <property type="entry name" value="AMP_BINDING"/>
    <property type="match status" value="1"/>
</dbReference>
<dbReference type="GO" id="GO:0005777">
    <property type="term" value="C:peroxisome"/>
    <property type="evidence" value="ECO:0007669"/>
    <property type="project" value="UniProtKB-SubCell"/>
</dbReference>
<dbReference type="Proteomes" id="UP000504635">
    <property type="component" value="Unplaced"/>
</dbReference>
<evidence type="ECO:0000313" key="7">
    <source>
        <dbReference type="Proteomes" id="UP000504635"/>
    </source>
</evidence>
<dbReference type="PANTHER" id="PTHR24096:SF149">
    <property type="entry name" value="AMP-BINDING DOMAIN-CONTAINING PROTEIN-RELATED"/>
    <property type="match status" value="1"/>
</dbReference>
<dbReference type="Pfam" id="PF13193">
    <property type="entry name" value="AMP-binding_C"/>
    <property type="match status" value="1"/>
</dbReference>
<evidence type="ECO:0000313" key="8">
    <source>
        <dbReference type="RefSeq" id="XP_030752850.1"/>
    </source>
</evidence>
<name>A0A6J2XPR1_SITOR</name>
<evidence type="ECO:0000259" key="5">
    <source>
        <dbReference type="Pfam" id="PF00501"/>
    </source>
</evidence>
<sequence>MSIILENGIIKTPSIDYDEECGGLGVVLYKYLKKHSERLALINATTDEHLTYEELLHKSVRTAVNLKRRGFKQGDLIAICSNRENIDANVVIVAGQLIGLTTFSLDPILTTKECVDLLSQVQPHLIISIESSKARLQETLRELKIKIDIVCFGKEFEEEFLSTNESENNFEPLHIKNLRDTCMIHFSSGSTSRPKAICLPHYYFMAAADSVKKWDTIQEKTLFNKNVGQVSLRFSNWYWISASLELIRNTACGGCRVLRDKYVVNEFGKLIEKYSITVLFLTPLNCIDVVKNRHWQSYDTSSLERLMTGGCTLHIEYILSLRKLFPGTFVTQSYGMTECSLLTIFENFYPEHIILGTEKPTSCGLPVSGYHYKVIDLDTGKRCGYNQHGELYVKGKCMFTGFYNGDASSSFDSEGYFKTGDLMWFDEDFCFYVADRIKSVLGWNDWLIYPYDIEKVLQEHPAVLEAIVIGIPHKIEGERLMGVVLKNKSFNVTEKELVKFVEARVEDHKRLREGVTFIEEFPLTITGKINRLQTKNKVLAEIRKK</sequence>
<dbReference type="PANTHER" id="PTHR24096">
    <property type="entry name" value="LONG-CHAIN-FATTY-ACID--COA LIGASE"/>
    <property type="match status" value="1"/>
</dbReference>
<proteinExistence type="inferred from homology"/>
<dbReference type="GO" id="GO:0016405">
    <property type="term" value="F:CoA-ligase activity"/>
    <property type="evidence" value="ECO:0007669"/>
    <property type="project" value="TreeGrafter"/>
</dbReference>
<dbReference type="Gene3D" id="3.30.300.30">
    <property type="match status" value="1"/>
</dbReference>
<comment type="subcellular location">
    <subcellularLocation>
        <location evidence="1">Peroxisome</location>
    </subcellularLocation>
</comment>
<dbReference type="AlphaFoldDB" id="A0A6J2XPR1"/>
<gene>
    <name evidence="8" type="primary">LOC115879931</name>
</gene>
<dbReference type="InParanoid" id="A0A6J2XPR1"/>
<dbReference type="RefSeq" id="XP_030752850.1">
    <property type="nucleotide sequence ID" value="XM_030896990.1"/>
</dbReference>
<evidence type="ECO:0000256" key="3">
    <source>
        <dbReference type="ARBA" id="ARBA00022598"/>
    </source>
</evidence>
<dbReference type="GeneID" id="115879931"/>
<dbReference type="InterPro" id="IPR042099">
    <property type="entry name" value="ANL_N_sf"/>
</dbReference>
<reference evidence="8" key="1">
    <citation type="submission" date="2025-08" db="UniProtKB">
        <authorList>
            <consortium name="RefSeq"/>
        </authorList>
    </citation>
    <scope>IDENTIFICATION</scope>
    <source>
        <tissue evidence="8">Gonads</tissue>
    </source>
</reference>
<dbReference type="Pfam" id="PF00501">
    <property type="entry name" value="AMP-binding"/>
    <property type="match status" value="1"/>
</dbReference>
<dbReference type="InterPro" id="IPR045851">
    <property type="entry name" value="AMP-bd_C_sf"/>
</dbReference>
<evidence type="ECO:0000256" key="4">
    <source>
        <dbReference type="ARBA" id="ARBA00023140"/>
    </source>
</evidence>
<keyword evidence="4" id="KW-0576">Peroxisome</keyword>
<organism evidence="7 8">
    <name type="scientific">Sitophilus oryzae</name>
    <name type="common">Rice weevil</name>
    <name type="synonym">Curculio oryzae</name>
    <dbReference type="NCBI Taxonomy" id="7048"/>
    <lineage>
        <taxon>Eukaryota</taxon>
        <taxon>Metazoa</taxon>
        <taxon>Ecdysozoa</taxon>
        <taxon>Arthropoda</taxon>
        <taxon>Hexapoda</taxon>
        <taxon>Insecta</taxon>
        <taxon>Pterygota</taxon>
        <taxon>Neoptera</taxon>
        <taxon>Endopterygota</taxon>
        <taxon>Coleoptera</taxon>
        <taxon>Polyphaga</taxon>
        <taxon>Cucujiformia</taxon>
        <taxon>Curculionidae</taxon>
        <taxon>Dryophthorinae</taxon>
        <taxon>Sitophilus</taxon>
    </lineage>
</organism>
<feature type="domain" description="AMP-binding enzyme C-terminal" evidence="6">
    <location>
        <begin position="453"/>
        <end position="528"/>
    </location>
</feature>
<dbReference type="InterPro" id="IPR000873">
    <property type="entry name" value="AMP-dep_synth/lig_dom"/>
</dbReference>
<dbReference type="SUPFAM" id="SSF56801">
    <property type="entry name" value="Acetyl-CoA synthetase-like"/>
    <property type="match status" value="1"/>
</dbReference>
<feature type="domain" description="AMP-dependent synthetase/ligase" evidence="5">
    <location>
        <begin position="32"/>
        <end position="403"/>
    </location>
</feature>
<evidence type="ECO:0000259" key="6">
    <source>
        <dbReference type="Pfam" id="PF13193"/>
    </source>
</evidence>
<protein>
    <submittedName>
        <fullName evidence="8">Luciferin 4-monooxygenase-like</fullName>
    </submittedName>
</protein>
<evidence type="ECO:0000256" key="2">
    <source>
        <dbReference type="ARBA" id="ARBA00006432"/>
    </source>
</evidence>
<dbReference type="InterPro" id="IPR025110">
    <property type="entry name" value="AMP-bd_C"/>
</dbReference>
<keyword evidence="3" id="KW-0436">Ligase</keyword>
<dbReference type="OrthoDB" id="10253869at2759"/>
<accession>A0A6J2XPR1</accession>
<keyword evidence="7" id="KW-1185">Reference proteome</keyword>
<comment type="similarity">
    <text evidence="2">Belongs to the ATP-dependent AMP-binding enzyme family.</text>
</comment>
<evidence type="ECO:0000256" key="1">
    <source>
        <dbReference type="ARBA" id="ARBA00004275"/>
    </source>
</evidence>